<evidence type="ECO:0000313" key="4">
    <source>
        <dbReference type="Proteomes" id="UP000053617"/>
    </source>
</evidence>
<dbReference type="AlphaFoldDB" id="A0A0D2H3E9"/>
<accession>A0A0D2H3E9</accession>
<dbReference type="HOGENOM" id="CLU_366805_0_0_1"/>
<dbReference type="GeneID" id="25293880"/>
<feature type="region of interest" description="Disordered" evidence="1">
    <location>
        <begin position="399"/>
        <end position="431"/>
    </location>
</feature>
<organism evidence="3 4">
    <name type="scientific">Rhinocladiella mackenziei CBS 650.93</name>
    <dbReference type="NCBI Taxonomy" id="1442369"/>
    <lineage>
        <taxon>Eukaryota</taxon>
        <taxon>Fungi</taxon>
        <taxon>Dikarya</taxon>
        <taxon>Ascomycota</taxon>
        <taxon>Pezizomycotina</taxon>
        <taxon>Eurotiomycetes</taxon>
        <taxon>Chaetothyriomycetidae</taxon>
        <taxon>Chaetothyriales</taxon>
        <taxon>Herpotrichiellaceae</taxon>
        <taxon>Rhinocladiella</taxon>
    </lineage>
</organism>
<dbReference type="Pfam" id="PF10056">
    <property type="entry name" value="DUF2293"/>
    <property type="match status" value="1"/>
</dbReference>
<feature type="region of interest" description="Disordered" evidence="1">
    <location>
        <begin position="449"/>
        <end position="532"/>
    </location>
</feature>
<protein>
    <recommendedName>
        <fullName evidence="2">DUF2293 domain-containing protein</fullName>
    </recommendedName>
</protein>
<feature type="compositionally biased region" description="Basic and acidic residues" evidence="1">
    <location>
        <begin position="620"/>
        <end position="634"/>
    </location>
</feature>
<feature type="region of interest" description="Disordered" evidence="1">
    <location>
        <begin position="1"/>
        <end position="31"/>
    </location>
</feature>
<dbReference type="PANTHER" id="PTHR38113">
    <property type="match status" value="1"/>
</dbReference>
<dbReference type="PANTHER" id="PTHR38113:SF1">
    <property type="entry name" value="DUF2293 DOMAIN-CONTAINING PROTEIN"/>
    <property type="match status" value="1"/>
</dbReference>
<name>A0A0D2H3E9_9EURO</name>
<dbReference type="STRING" id="1442369.A0A0D2H3E9"/>
<evidence type="ECO:0000313" key="3">
    <source>
        <dbReference type="EMBL" id="KIX04938.1"/>
    </source>
</evidence>
<dbReference type="VEuPathDB" id="FungiDB:Z518_05809"/>
<dbReference type="EMBL" id="KN847478">
    <property type="protein sequence ID" value="KIX04938.1"/>
    <property type="molecule type" value="Genomic_DNA"/>
</dbReference>
<sequence length="752" mass="86025">MAKVKQKAAKKGAGGALTRGQAAKQRRKHKVVLEATSKEKNKLRSVITFTADPPPGYTFIPAGNPELTAALKEFARRGDNKIFAVTTTPHASRHELSREVHRIGFHFPTSVVAQVCAHYGIRLTSGGQVIDESTDDKLFTKVYQNGERPVEEKDQITINTEAKQTIKDLFPNIPDKDLFQIIKTAFQLGDNRVGTANEIPLVRRAQLSVVAHIRHVYTQYDHLLRKLDYNEARHMVERDTLTKLIEWRGDDDSVDETTQRAADDLLREVIVISDEEDSDTDSDDVEQLGQDHVQVEELPITAYGNGPGRPAPSMHDFYREEAAQGYRVLPRVVRRYKPTDDEIAQRDRSRYAVWDQAKRDYRSSVAQKPPRVLERIYEPEVISASRILVPLDPPAYPTRQVVHAPAPSSTTTKIEYESHRTRPPSPRTYIRDTDGTLYERIIARPREIIPESAQRHYERPPPAMLPPETRVRTRPPSPQPLTYRENRHSGNFDGDSTVLPSVEGPDGAYLSPRSHRNPSGRHSEPRDIKLTREEMGSLRDPVFIDSDNPEHSLKRRRVEEVPPLPEYRTVREPPVRHRERFFLPHPQSASTHVETRITDHQAPRQSPRPRPPAPVLDTNRYVERQPIRDTRDLSYTDAPIPKSMSGTNGFRETTIMQPRYPSRAGIELETSIHRQEFENRASVPVRRVYEPIDEPRAYDTRTGMAHNMASGEQFVQSISKESRTRYTYPAGTVVREPLEPIPRQRLLEYGYQ</sequence>
<proteinExistence type="predicted"/>
<reference evidence="3 4" key="1">
    <citation type="submission" date="2015-01" db="EMBL/GenBank/DDBJ databases">
        <title>The Genome Sequence of Rhinocladiella mackenzie CBS 650.93.</title>
        <authorList>
            <consortium name="The Broad Institute Genomics Platform"/>
            <person name="Cuomo C."/>
            <person name="de Hoog S."/>
            <person name="Gorbushina A."/>
            <person name="Stielow B."/>
            <person name="Teixiera M."/>
            <person name="Abouelleil A."/>
            <person name="Chapman S.B."/>
            <person name="Priest M."/>
            <person name="Young S.K."/>
            <person name="Wortman J."/>
            <person name="Nusbaum C."/>
            <person name="Birren B."/>
        </authorList>
    </citation>
    <scope>NUCLEOTIDE SEQUENCE [LARGE SCALE GENOMIC DNA]</scope>
    <source>
        <strain evidence="3 4">CBS 650.93</strain>
    </source>
</reference>
<evidence type="ECO:0000259" key="2">
    <source>
        <dbReference type="Pfam" id="PF10056"/>
    </source>
</evidence>
<feature type="compositionally biased region" description="Basic and acidic residues" evidence="1">
    <location>
        <begin position="521"/>
        <end position="532"/>
    </location>
</feature>
<dbReference type="RefSeq" id="XP_013272074.1">
    <property type="nucleotide sequence ID" value="XM_013416620.1"/>
</dbReference>
<feature type="domain" description="DUF2293" evidence="2">
    <location>
        <begin position="166"/>
        <end position="248"/>
    </location>
</feature>
<evidence type="ECO:0000256" key="1">
    <source>
        <dbReference type="SAM" id="MobiDB-lite"/>
    </source>
</evidence>
<feature type="compositionally biased region" description="Basic and acidic residues" evidence="1">
    <location>
        <begin position="449"/>
        <end position="459"/>
    </location>
</feature>
<dbReference type="InterPro" id="IPR018744">
    <property type="entry name" value="DUF2293"/>
</dbReference>
<feature type="compositionally biased region" description="Basic residues" evidence="1">
    <location>
        <begin position="1"/>
        <end position="10"/>
    </location>
</feature>
<feature type="region of interest" description="Disordered" evidence="1">
    <location>
        <begin position="588"/>
        <end position="650"/>
    </location>
</feature>
<dbReference type="Proteomes" id="UP000053617">
    <property type="component" value="Unassembled WGS sequence"/>
</dbReference>
<gene>
    <name evidence="3" type="ORF">Z518_05809</name>
</gene>
<keyword evidence="4" id="KW-1185">Reference proteome</keyword>
<feature type="compositionally biased region" description="Basic and acidic residues" evidence="1">
    <location>
        <begin position="593"/>
        <end position="602"/>
    </location>
</feature>
<dbReference type="OrthoDB" id="5288828at2759"/>